<name>G7L6K5_MEDTR</name>
<evidence type="ECO:0000256" key="2">
    <source>
        <dbReference type="ARBA" id="ARBA00022821"/>
    </source>
</evidence>
<dbReference type="FunFam" id="3.40.50.300:FF:001091">
    <property type="entry name" value="Probable disease resistance protein At1g61300"/>
    <property type="match status" value="1"/>
</dbReference>
<dbReference type="GO" id="GO:0008234">
    <property type="term" value="F:cysteine-type peptidase activity"/>
    <property type="evidence" value="ECO:0007669"/>
    <property type="project" value="InterPro"/>
</dbReference>
<dbReference type="PANTHER" id="PTHR36766:SF61">
    <property type="entry name" value="NB-ARC DOMAIN DISEASE RESISTANCE PROTEIN"/>
    <property type="match status" value="1"/>
</dbReference>
<evidence type="ECO:0000256" key="4">
    <source>
        <dbReference type="ARBA" id="ARBA00023180"/>
    </source>
</evidence>
<dbReference type="Pfam" id="PF00112">
    <property type="entry name" value="Peptidase_C1"/>
    <property type="match status" value="1"/>
</dbReference>
<dbReference type="InterPro" id="IPR027417">
    <property type="entry name" value="P-loop_NTPase"/>
</dbReference>
<dbReference type="SMART" id="SM00848">
    <property type="entry name" value="Inhibitor_I29"/>
    <property type="match status" value="1"/>
</dbReference>
<dbReference type="HOGENOM" id="CLU_309140_0_0_1"/>
<proteinExistence type="predicted"/>
<feature type="domain" description="Cathepsin propeptide inhibitor" evidence="6">
    <location>
        <begin position="706"/>
        <end position="750"/>
    </location>
</feature>
<evidence type="ECO:0000313" key="9">
    <source>
        <dbReference type="Proteomes" id="UP000002051"/>
    </source>
</evidence>
<dbReference type="PRINTS" id="PR00364">
    <property type="entry name" value="DISEASERSIST"/>
</dbReference>
<dbReference type="GO" id="GO:0006952">
    <property type="term" value="P:defense response"/>
    <property type="evidence" value="ECO:0007669"/>
    <property type="project" value="UniProtKB-KW"/>
</dbReference>
<keyword evidence="4" id="KW-0325">Glycoprotein</keyword>
<evidence type="ECO:0000259" key="5">
    <source>
        <dbReference type="SMART" id="SM00645"/>
    </source>
</evidence>
<dbReference type="Gene3D" id="3.90.70.10">
    <property type="entry name" value="Cysteine proteinases"/>
    <property type="match status" value="1"/>
</dbReference>
<dbReference type="CDD" id="cd02248">
    <property type="entry name" value="Peptidase_C1A"/>
    <property type="match status" value="1"/>
</dbReference>
<dbReference type="InterPro" id="IPR013201">
    <property type="entry name" value="Prot_inhib_I29"/>
</dbReference>
<dbReference type="Gene3D" id="3.40.50.300">
    <property type="entry name" value="P-loop containing nucleotide triphosphate hydrolases"/>
    <property type="match status" value="1"/>
</dbReference>
<evidence type="ECO:0000256" key="1">
    <source>
        <dbReference type="ARBA" id="ARBA00022737"/>
    </source>
</evidence>
<dbReference type="Proteomes" id="UP000002051">
    <property type="component" value="Unassembled WGS sequence"/>
</dbReference>
<dbReference type="PANTHER" id="PTHR36766">
    <property type="entry name" value="PLANT BROAD-SPECTRUM MILDEW RESISTANCE PROTEIN RPW8"/>
    <property type="match status" value="1"/>
</dbReference>
<dbReference type="EMBL" id="CM001223">
    <property type="protein sequence ID" value="AES80262.1"/>
    <property type="molecule type" value="Genomic_DNA"/>
</dbReference>
<dbReference type="Gene3D" id="1.10.10.10">
    <property type="entry name" value="Winged helix-like DNA-binding domain superfamily/Winged helix DNA-binding domain"/>
    <property type="match status" value="1"/>
</dbReference>
<dbReference type="Gene3D" id="3.80.10.10">
    <property type="entry name" value="Ribonuclease Inhibitor"/>
    <property type="match status" value="1"/>
</dbReference>
<dbReference type="SUPFAM" id="SSF52058">
    <property type="entry name" value="L domain-like"/>
    <property type="match status" value="1"/>
</dbReference>
<dbReference type="InterPro" id="IPR036388">
    <property type="entry name" value="WH-like_DNA-bd_sf"/>
</dbReference>
<dbReference type="SUPFAM" id="SSF54001">
    <property type="entry name" value="Cysteine proteinases"/>
    <property type="match status" value="1"/>
</dbReference>
<gene>
    <name evidence="7" type="ordered locus">MTR_7g078630</name>
</gene>
<accession>G7L6K5</accession>
<evidence type="ECO:0000259" key="6">
    <source>
        <dbReference type="SMART" id="SM00848"/>
    </source>
</evidence>
<dbReference type="eggNOG" id="KOG4658">
    <property type="taxonomic scope" value="Eukaryota"/>
</dbReference>
<dbReference type="InterPro" id="IPR000668">
    <property type="entry name" value="Peptidase_C1A_C"/>
</dbReference>
<evidence type="ECO:0000313" key="7">
    <source>
        <dbReference type="EMBL" id="AES80262.1"/>
    </source>
</evidence>
<dbReference type="OMA" id="HIVICRC"/>
<dbReference type="PaxDb" id="3880-AES80262"/>
<dbReference type="InterPro" id="IPR039417">
    <property type="entry name" value="Peptidase_C1A_papain-like"/>
</dbReference>
<dbReference type="InterPro" id="IPR032675">
    <property type="entry name" value="LRR_dom_sf"/>
</dbReference>
<dbReference type="GO" id="GO:0043531">
    <property type="term" value="F:ADP binding"/>
    <property type="evidence" value="ECO:0007669"/>
    <property type="project" value="InterPro"/>
</dbReference>
<organism evidence="7 9">
    <name type="scientific">Medicago truncatula</name>
    <name type="common">Barrel medic</name>
    <name type="synonym">Medicago tribuloides</name>
    <dbReference type="NCBI Taxonomy" id="3880"/>
    <lineage>
        <taxon>Eukaryota</taxon>
        <taxon>Viridiplantae</taxon>
        <taxon>Streptophyta</taxon>
        <taxon>Embryophyta</taxon>
        <taxon>Tracheophyta</taxon>
        <taxon>Spermatophyta</taxon>
        <taxon>Magnoliopsida</taxon>
        <taxon>eudicotyledons</taxon>
        <taxon>Gunneridae</taxon>
        <taxon>Pentapetalae</taxon>
        <taxon>rosids</taxon>
        <taxon>fabids</taxon>
        <taxon>Fabales</taxon>
        <taxon>Fabaceae</taxon>
        <taxon>Papilionoideae</taxon>
        <taxon>50 kb inversion clade</taxon>
        <taxon>NPAAA clade</taxon>
        <taxon>Hologalegina</taxon>
        <taxon>IRL clade</taxon>
        <taxon>Trifolieae</taxon>
        <taxon>Medicago</taxon>
    </lineage>
</organism>
<dbReference type="InterPro" id="IPR038765">
    <property type="entry name" value="Papain-like_cys_pep_sf"/>
</dbReference>
<protein>
    <submittedName>
        <fullName evidence="7">Cysteine proteinase superfamily protein</fullName>
    </submittedName>
</protein>
<feature type="domain" description="Peptidase C1A papain C-terminal" evidence="5">
    <location>
        <begin position="766"/>
        <end position="954"/>
    </location>
</feature>
<dbReference type="InterPro" id="IPR002182">
    <property type="entry name" value="NB-ARC"/>
</dbReference>
<keyword evidence="1" id="KW-0677">Repeat</keyword>
<dbReference type="SMART" id="SM00645">
    <property type="entry name" value="Pept_C1"/>
    <property type="match status" value="1"/>
</dbReference>
<dbReference type="GO" id="GO:0006508">
    <property type="term" value="P:proteolysis"/>
    <property type="evidence" value="ECO:0007669"/>
    <property type="project" value="InterPro"/>
</dbReference>
<dbReference type="Gene3D" id="1.10.8.430">
    <property type="entry name" value="Helical domain of apoptotic protease-activating factors"/>
    <property type="match status" value="1"/>
</dbReference>
<reference evidence="8" key="3">
    <citation type="submission" date="2015-04" db="UniProtKB">
        <authorList>
            <consortium name="EnsemblPlants"/>
        </authorList>
    </citation>
    <scope>IDENTIFICATION</scope>
    <source>
        <strain evidence="8">cv. Jemalong A17</strain>
    </source>
</reference>
<evidence type="ECO:0000256" key="3">
    <source>
        <dbReference type="ARBA" id="ARBA00023157"/>
    </source>
</evidence>
<dbReference type="eggNOG" id="KOG1543">
    <property type="taxonomic scope" value="Eukaryota"/>
</dbReference>
<dbReference type="SUPFAM" id="SSF52540">
    <property type="entry name" value="P-loop containing nucleoside triphosphate hydrolases"/>
    <property type="match status" value="1"/>
</dbReference>
<dbReference type="InterPro" id="IPR042197">
    <property type="entry name" value="Apaf_helical"/>
</dbReference>
<evidence type="ECO:0000313" key="8">
    <source>
        <dbReference type="EnsemblPlants" id="AES80262"/>
    </source>
</evidence>
<reference evidence="7 9" key="1">
    <citation type="journal article" date="2011" name="Nature">
        <title>The Medicago genome provides insight into the evolution of rhizobial symbioses.</title>
        <authorList>
            <person name="Young N.D."/>
            <person name="Debelle F."/>
            <person name="Oldroyd G.E."/>
            <person name="Geurts R."/>
            <person name="Cannon S.B."/>
            <person name="Udvardi M.K."/>
            <person name="Benedito V.A."/>
            <person name="Mayer K.F."/>
            <person name="Gouzy J."/>
            <person name="Schoof H."/>
            <person name="Van de Peer Y."/>
            <person name="Proost S."/>
            <person name="Cook D.R."/>
            <person name="Meyers B.C."/>
            <person name="Spannagl M."/>
            <person name="Cheung F."/>
            <person name="De Mita S."/>
            <person name="Krishnakumar V."/>
            <person name="Gundlach H."/>
            <person name="Zhou S."/>
            <person name="Mudge J."/>
            <person name="Bharti A.K."/>
            <person name="Murray J.D."/>
            <person name="Naoumkina M.A."/>
            <person name="Rosen B."/>
            <person name="Silverstein K.A."/>
            <person name="Tang H."/>
            <person name="Rombauts S."/>
            <person name="Zhao P.X."/>
            <person name="Zhou P."/>
            <person name="Barbe V."/>
            <person name="Bardou P."/>
            <person name="Bechner M."/>
            <person name="Bellec A."/>
            <person name="Berger A."/>
            <person name="Berges H."/>
            <person name="Bidwell S."/>
            <person name="Bisseling T."/>
            <person name="Choisne N."/>
            <person name="Couloux A."/>
            <person name="Denny R."/>
            <person name="Deshpande S."/>
            <person name="Dai X."/>
            <person name="Doyle J.J."/>
            <person name="Dudez A.M."/>
            <person name="Farmer A.D."/>
            <person name="Fouteau S."/>
            <person name="Franken C."/>
            <person name="Gibelin C."/>
            <person name="Gish J."/>
            <person name="Goldstein S."/>
            <person name="Gonzalez A.J."/>
            <person name="Green P.J."/>
            <person name="Hallab A."/>
            <person name="Hartog M."/>
            <person name="Hua A."/>
            <person name="Humphray S.J."/>
            <person name="Jeong D.H."/>
            <person name="Jing Y."/>
            <person name="Jocker A."/>
            <person name="Kenton S.M."/>
            <person name="Kim D.J."/>
            <person name="Klee K."/>
            <person name="Lai H."/>
            <person name="Lang C."/>
            <person name="Lin S."/>
            <person name="Macmil S.L."/>
            <person name="Magdelenat G."/>
            <person name="Matthews L."/>
            <person name="McCorrison J."/>
            <person name="Monaghan E.L."/>
            <person name="Mun J.H."/>
            <person name="Najar F.Z."/>
            <person name="Nicholson C."/>
            <person name="Noirot C."/>
            <person name="O'Bleness M."/>
            <person name="Paule C.R."/>
            <person name="Poulain J."/>
            <person name="Prion F."/>
            <person name="Qin B."/>
            <person name="Qu C."/>
            <person name="Retzel E.F."/>
            <person name="Riddle C."/>
            <person name="Sallet E."/>
            <person name="Samain S."/>
            <person name="Samson N."/>
            <person name="Sanders I."/>
            <person name="Saurat O."/>
            <person name="Scarpelli C."/>
            <person name="Schiex T."/>
            <person name="Segurens B."/>
            <person name="Severin A.J."/>
            <person name="Sherrier D.J."/>
            <person name="Shi R."/>
            <person name="Sims S."/>
            <person name="Singer S.R."/>
            <person name="Sinharoy S."/>
            <person name="Sterck L."/>
            <person name="Viollet A."/>
            <person name="Wang B.B."/>
            <person name="Wang K."/>
            <person name="Wang M."/>
            <person name="Wang X."/>
            <person name="Warfsmann J."/>
            <person name="Weissenbach J."/>
            <person name="White D.D."/>
            <person name="White J.D."/>
            <person name="Wiley G.B."/>
            <person name="Wincker P."/>
            <person name="Xing Y."/>
            <person name="Yang L."/>
            <person name="Yao Z."/>
            <person name="Ying F."/>
            <person name="Zhai J."/>
            <person name="Zhou L."/>
            <person name="Zuber A."/>
            <person name="Denarie J."/>
            <person name="Dixon R.A."/>
            <person name="May G.D."/>
            <person name="Schwartz D.C."/>
            <person name="Rogers J."/>
            <person name="Quetier F."/>
            <person name="Town C.D."/>
            <person name="Roe B.A."/>
        </authorList>
    </citation>
    <scope>NUCLEOTIDE SEQUENCE [LARGE SCALE GENOMIC DNA]</scope>
    <source>
        <strain evidence="7">A17</strain>
        <strain evidence="8 9">cv. Jemalong A17</strain>
    </source>
</reference>
<dbReference type="InterPro" id="IPR055414">
    <property type="entry name" value="LRR_R13L4/SHOC2-like"/>
</dbReference>
<dbReference type="Pfam" id="PF00931">
    <property type="entry name" value="NB-ARC"/>
    <property type="match status" value="1"/>
</dbReference>
<dbReference type="Pfam" id="PF08246">
    <property type="entry name" value="Inhibitor_I29"/>
    <property type="match status" value="1"/>
</dbReference>
<dbReference type="Pfam" id="PF23598">
    <property type="entry name" value="LRR_14"/>
    <property type="match status" value="1"/>
</dbReference>
<dbReference type="EnsemblPlants" id="AES80262">
    <property type="protein sequence ID" value="AES80262"/>
    <property type="gene ID" value="MTR_7g078630"/>
</dbReference>
<sequence length="954" mass="107946">MAATDQTYLAEDVIDDFQCEALRKHIVNTSGSIGRKVQRYFSSSNFLVYRLKMAHQIKHINKKLNKVAADRHNFGLRINDSDNHVVKRRELTHSHVIDSDVIGRENDKHKIIDLLLQDSDHKILSVIPIVGIGGLGKTTLAKTVFNDKSLDETFPLKMWVCVSDDFELQHLLVKIINSASVSDSAPNVIHQANIKNLDVQQLQSHLRNTLAGKKFFLVLDDVWNEDHVKWIEVKNLLQVGDEGSKVLVTTRSHSIAEMMCTNTSYTLEGLSRKDSLSVFVKWAFKEGEDKKYPKLIEIGKEIVQKCGGLPLWKFVRDNEIWNLPQKKDDILPAIKLSFDQLPSYLKRCFACFSLFVKDFVFSNNHVTVLWEALDLLPSPNKGKTLEDVDFVVFGNACAFKLHDLVHDLALYVNHTFSIKSNNIAFLNNLASRFKFLRVLQLTNSKYESLPRSIDKLKHLRYLNLQDNKELKILPDSVCKLQNLQSLNLGGCLKFETLPNGIGNLISLRQLHITAMQSDFPDKEIAKLTSLEFLSIHSCDNLENLKSLPLHVIPNLDSLFIDNCNNLKLSLGHDNVIPKLLCIDSLPQLLSFPQSLQGCADTLHTLSIADCENLEKLPEWSSTFYLGKSKPIILELPPDVGDYSWVILNVLGVHSSYNDTDSLCTTGSVGGALDDKWQVERHEVAKWIFNSYNKKKTDVEDKISERFEHWKTKYGVVYKDVAEKKKHFEIFKHNVIYIESFNADSQSHAGFKRTTRTSSRHKNITDIPTNVYWRKRRAVTPVKNQRGCGNIKRHFFLLLLRCWAFSTVAAIEGIQQITSGNLVSFSEQQLVDCVASNWTNGCNGGNKIDAFKFNLENGGIATEASYPYKGVKGNSKKVHHQVQIKGYEQVPKNSEDSLLKVVANQPVSVNIDMRGMLKFYSSGIFTGECGTKPNHAVTIVGYGTSNDCTKYCSVL</sequence>
<keyword evidence="9" id="KW-1185">Reference proteome</keyword>
<keyword evidence="2" id="KW-0611">Plant defense</keyword>
<dbReference type="AlphaFoldDB" id="G7L6K5"/>
<reference evidence="7 9" key="2">
    <citation type="journal article" date="2014" name="BMC Genomics">
        <title>An improved genome release (version Mt4.0) for the model legume Medicago truncatula.</title>
        <authorList>
            <person name="Tang H."/>
            <person name="Krishnakumar V."/>
            <person name="Bidwell S."/>
            <person name="Rosen B."/>
            <person name="Chan A."/>
            <person name="Zhou S."/>
            <person name="Gentzbittel L."/>
            <person name="Childs K.L."/>
            <person name="Yandell M."/>
            <person name="Gundlach H."/>
            <person name="Mayer K.F."/>
            <person name="Schwartz D.C."/>
            <person name="Town C.D."/>
        </authorList>
    </citation>
    <scope>GENOME REANNOTATION</scope>
    <source>
        <strain evidence="8 9">cv. Jemalong A17</strain>
    </source>
</reference>
<keyword evidence="3" id="KW-1015">Disulfide bond</keyword>